<gene>
    <name evidence="2" type="ORF">BpHYR1_023403</name>
</gene>
<protein>
    <submittedName>
        <fullName evidence="2">Uncharacterized protein</fullName>
    </submittedName>
</protein>
<dbReference type="AlphaFoldDB" id="A0A3M7QZ26"/>
<keyword evidence="1" id="KW-1133">Transmembrane helix</keyword>
<dbReference type="OrthoDB" id="10419444at2759"/>
<sequence length="384" mass="44951">MSSPLPNIFAWFLQRSPVIDNTRIIVCQNVFFNKDINKIEKKKSNLKCVNKALLRIKKAILSESTSSICPLQYVNPEINKYKTCPNPIENVDVTSFLKLFSIDNRCHNKEECDFDFSDLGTPECKIYDSEIEMGIFYPVKNLLYLNVSYGCLTPRIKYRPFSNRKYDAKFRRTLSRMSRLIFKMQNSQLSYFVLFCFFACSKCLIIVPSILDIPKAEKNICKDSRIEAENLKLINSNPDNIELTPYIKCVNNAILKVSTAELKLSTEKLCPLQFLRNKKTPYFDCSTNNFGNYNVTEIMKLLCDGKDKCVFNFNRLPTLLCIDRENDVFEIPSLFTYVHLVYTCQTPRRRFRPFSNKRFDRKFTQNLMNSQRTLSFNNILRLLK</sequence>
<dbReference type="Proteomes" id="UP000276133">
    <property type="component" value="Unassembled WGS sequence"/>
</dbReference>
<organism evidence="2 3">
    <name type="scientific">Brachionus plicatilis</name>
    <name type="common">Marine rotifer</name>
    <name type="synonym">Brachionus muelleri</name>
    <dbReference type="NCBI Taxonomy" id="10195"/>
    <lineage>
        <taxon>Eukaryota</taxon>
        <taxon>Metazoa</taxon>
        <taxon>Spiralia</taxon>
        <taxon>Gnathifera</taxon>
        <taxon>Rotifera</taxon>
        <taxon>Eurotatoria</taxon>
        <taxon>Monogononta</taxon>
        <taxon>Pseudotrocha</taxon>
        <taxon>Ploima</taxon>
        <taxon>Brachionidae</taxon>
        <taxon>Brachionus</taxon>
    </lineage>
</organism>
<keyword evidence="3" id="KW-1185">Reference proteome</keyword>
<comment type="caution">
    <text evidence="2">The sequence shown here is derived from an EMBL/GenBank/DDBJ whole genome shotgun (WGS) entry which is preliminary data.</text>
</comment>
<keyword evidence="1" id="KW-0812">Transmembrane</keyword>
<feature type="transmembrane region" description="Helical" evidence="1">
    <location>
        <begin position="189"/>
        <end position="211"/>
    </location>
</feature>
<reference evidence="2 3" key="1">
    <citation type="journal article" date="2018" name="Sci. Rep.">
        <title>Genomic signatures of local adaptation to the degree of environmental predictability in rotifers.</title>
        <authorList>
            <person name="Franch-Gras L."/>
            <person name="Hahn C."/>
            <person name="Garcia-Roger E.M."/>
            <person name="Carmona M.J."/>
            <person name="Serra M."/>
            <person name="Gomez A."/>
        </authorList>
    </citation>
    <scope>NUCLEOTIDE SEQUENCE [LARGE SCALE GENOMIC DNA]</scope>
    <source>
        <strain evidence="2">HYR1</strain>
    </source>
</reference>
<evidence type="ECO:0000256" key="1">
    <source>
        <dbReference type="SAM" id="Phobius"/>
    </source>
</evidence>
<accession>A0A3M7QZ26</accession>
<proteinExistence type="predicted"/>
<evidence type="ECO:0000313" key="2">
    <source>
        <dbReference type="EMBL" id="RNA16553.1"/>
    </source>
</evidence>
<dbReference type="EMBL" id="REGN01004681">
    <property type="protein sequence ID" value="RNA16553.1"/>
    <property type="molecule type" value="Genomic_DNA"/>
</dbReference>
<keyword evidence="1" id="KW-0472">Membrane</keyword>
<name>A0A3M7QZ26_BRAPC</name>
<evidence type="ECO:0000313" key="3">
    <source>
        <dbReference type="Proteomes" id="UP000276133"/>
    </source>
</evidence>